<dbReference type="InterPro" id="IPR023996">
    <property type="entry name" value="TonB-dep_OMP_SusC/RagA"/>
</dbReference>
<dbReference type="NCBIfam" id="TIGR04057">
    <property type="entry name" value="SusC_RagA_signa"/>
    <property type="match status" value="1"/>
</dbReference>
<reference evidence="11 12" key="1">
    <citation type="submission" date="2022-10" db="EMBL/GenBank/DDBJ databases">
        <title>Chitinophaga nivalis PC15 sp. nov., isolated from Pyeongchang county, South Korea.</title>
        <authorList>
            <person name="Trinh H.N."/>
        </authorList>
    </citation>
    <scope>NUCLEOTIDE SEQUENCE [LARGE SCALE GENOMIC DNA]</scope>
    <source>
        <strain evidence="11 12">PC14</strain>
    </source>
</reference>
<evidence type="ECO:0000313" key="11">
    <source>
        <dbReference type="EMBL" id="MCW3487958.1"/>
    </source>
</evidence>
<dbReference type="InterPro" id="IPR036942">
    <property type="entry name" value="Beta-barrel_TonB_sf"/>
</dbReference>
<evidence type="ECO:0000259" key="10">
    <source>
        <dbReference type="Pfam" id="PF07715"/>
    </source>
</evidence>
<keyword evidence="6 8" id="KW-0472">Membrane</keyword>
<dbReference type="NCBIfam" id="TIGR04056">
    <property type="entry name" value="OMP_RagA_SusC"/>
    <property type="match status" value="1"/>
</dbReference>
<evidence type="ECO:0000256" key="1">
    <source>
        <dbReference type="ARBA" id="ARBA00004571"/>
    </source>
</evidence>
<dbReference type="Proteomes" id="UP001207742">
    <property type="component" value="Unassembled WGS sequence"/>
</dbReference>
<feature type="chain" id="PRO_5045327634" evidence="9">
    <location>
        <begin position="22"/>
        <end position="1021"/>
    </location>
</feature>
<comment type="similarity">
    <text evidence="8">Belongs to the TonB-dependent receptor family.</text>
</comment>
<proteinExistence type="inferred from homology"/>
<keyword evidence="11" id="KW-0675">Receptor</keyword>
<dbReference type="EMBL" id="JAPDNS010000002">
    <property type="protein sequence ID" value="MCW3487958.1"/>
    <property type="molecule type" value="Genomic_DNA"/>
</dbReference>
<evidence type="ECO:0000256" key="7">
    <source>
        <dbReference type="ARBA" id="ARBA00023237"/>
    </source>
</evidence>
<evidence type="ECO:0000256" key="5">
    <source>
        <dbReference type="ARBA" id="ARBA00022729"/>
    </source>
</evidence>
<keyword evidence="2 8" id="KW-0813">Transport</keyword>
<dbReference type="RefSeq" id="WP_264734764.1">
    <property type="nucleotide sequence ID" value="NZ_JAPDNR010000001.1"/>
</dbReference>
<dbReference type="Pfam" id="PF07715">
    <property type="entry name" value="Plug"/>
    <property type="match status" value="1"/>
</dbReference>
<protein>
    <submittedName>
        <fullName evidence="11">TonB-dependent receptor</fullName>
    </submittedName>
</protein>
<dbReference type="PANTHER" id="PTHR30069:SF29">
    <property type="entry name" value="HEMOGLOBIN AND HEMOGLOBIN-HAPTOGLOBIN-BINDING PROTEIN 1-RELATED"/>
    <property type="match status" value="1"/>
</dbReference>
<keyword evidence="12" id="KW-1185">Reference proteome</keyword>
<dbReference type="InterPro" id="IPR012910">
    <property type="entry name" value="Plug_dom"/>
</dbReference>
<dbReference type="PANTHER" id="PTHR30069">
    <property type="entry name" value="TONB-DEPENDENT OUTER MEMBRANE RECEPTOR"/>
    <property type="match status" value="1"/>
</dbReference>
<feature type="domain" description="TonB-dependent receptor plug" evidence="10">
    <location>
        <begin position="130"/>
        <end position="233"/>
    </location>
</feature>
<dbReference type="Gene3D" id="2.170.130.10">
    <property type="entry name" value="TonB-dependent receptor, plug domain"/>
    <property type="match status" value="1"/>
</dbReference>
<dbReference type="InterPro" id="IPR039426">
    <property type="entry name" value="TonB-dep_rcpt-like"/>
</dbReference>
<dbReference type="PROSITE" id="PS52016">
    <property type="entry name" value="TONB_DEPENDENT_REC_3"/>
    <property type="match status" value="1"/>
</dbReference>
<organism evidence="11 12">
    <name type="scientific">Chitinophaga nivalis</name>
    <dbReference type="NCBI Taxonomy" id="2991709"/>
    <lineage>
        <taxon>Bacteria</taxon>
        <taxon>Pseudomonadati</taxon>
        <taxon>Bacteroidota</taxon>
        <taxon>Chitinophagia</taxon>
        <taxon>Chitinophagales</taxon>
        <taxon>Chitinophagaceae</taxon>
        <taxon>Chitinophaga</taxon>
    </lineage>
</organism>
<accession>A0ABT3IVI5</accession>
<evidence type="ECO:0000256" key="8">
    <source>
        <dbReference type="PROSITE-ProRule" id="PRU01360"/>
    </source>
</evidence>
<dbReference type="InterPro" id="IPR008969">
    <property type="entry name" value="CarboxyPept-like_regulatory"/>
</dbReference>
<keyword evidence="3 8" id="KW-1134">Transmembrane beta strand</keyword>
<evidence type="ECO:0000256" key="6">
    <source>
        <dbReference type="ARBA" id="ARBA00023136"/>
    </source>
</evidence>
<dbReference type="SUPFAM" id="SSF49464">
    <property type="entry name" value="Carboxypeptidase regulatory domain-like"/>
    <property type="match status" value="1"/>
</dbReference>
<keyword evidence="7 8" id="KW-0998">Cell outer membrane</keyword>
<evidence type="ECO:0000256" key="2">
    <source>
        <dbReference type="ARBA" id="ARBA00022448"/>
    </source>
</evidence>
<evidence type="ECO:0000313" key="12">
    <source>
        <dbReference type="Proteomes" id="UP001207742"/>
    </source>
</evidence>
<dbReference type="SUPFAM" id="SSF56935">
    <property type="entry name" value="Porins"/>
    <property type="match status" value="1"/>
</dbReference>
<keyword evidence="4 8" id="KW-0812">Transmembrane</keyword>
<dbReference type="InterPro" id="IPR037066">
    <property type="entry name" value="Plug_dom_sf"/>
</dbReference>
<evidence type="ECO:0000256" key="9">
    <source>
        <dbReference type="SAM" id="SignalP"/>
    </source>
</evidence>
<dbReference type="Pfam" id="PF13715">
    <property type="entry name" value="CarbopepD_reg_2"/>
    <property type="match status" value="1"/>
</dbReference>
<comment type="caution">
    <text evidence="11">The sequence shown here is derived from an EMBL/GenBank/DDBJ whole genome shotgun (WGS) entry which is preliminary data.</text>
</comment>
<gene>
    <name evidence="11" type="ORF">OL497_28965</name>
</gene>
<sequence>MNPRYAKAMLLLCLFATGTEAVSARVPLPGIWQQSNLTVKGKVKDVNGNSLPGVTVLVKDTKKGTTSDEKGNFTLTDVKKDAVLVFQYIGFDPQEVKLEGRTSVNMVLKENQKTLDEYVVVGYGTQKKVTKTGAVSSVKGAELQQSPNVNISNSLVGRIPGIIAVNNSGEPGNDGSRIFIRGRSTLGNSSPLVVIDGFPRDGFERMNPNDIESVSILKDAAAAIYGSRAANGVILVTTKRGKGGKPTLSYGFNQSFVTPTRLPKMADAPTYARVVNEILQYGGDKPRYTEEQIRKFGDGTDPWLYPNTNWYDAAIKKTSLQNRHDLSLSGGTEKMSYYISLGSLYQDGIYKKSATNYRQQNVRANLDAVVTDNIRLRFDLAGRLENKSYPPRSASSIFRSLMRGRPTENAIWPNGMPGPDIEYGDNPVVTSTNEIGYTNDKNYVVNGTFVAVVNIPWVQGLFVDGSFAYDQNFQFYKSFVKPWTLYTLDANSTDHKLNPAIRGVSAPQLNESFSSNRLSTVNVKVNYVRAFGKHNLSSFFAVEQSTFKGDNFSASRRYFISDALDQLFAGGDKEKNNDGGGFEYARRNFFGRVSYNYKETYLFDFNARYDGSQIFPAGRRYGFFPGASAGWVISNEPFWKRNIRRLDYFKIRASYGQMGNDQVNPFQYLSTYGFSSSGVMFGGDLNKSIYQLRSPNEAITWEVANNYDIGIEAKILGDKLAFEGDYFLTRRSNILVPRGQSMPVYTGMTLPDENIGRVENKGFEVVLSHKNDIRKFHYEIIGTLTHAQNKILFWDEAPGVPSWQQNTGKQIGAPLYYKAIGIYKSEEEVKNSVHLGGARAGDIIFEDVNNDNVIDDLDRVRMDRTENPTWIFGLTMVAKFKNFDFTMLWQGATGASQYLRTESGLIGNFPMAIVQDRWTADNTNADWPRAYDRDREYWVSRQNTFWYWNTNYMRLKTLDIGYNIPSAICKRVGLQNFRVYVSGQNLVTIDKVKIFDPEAPSGSGQYYPQTKIYNVGLNITF</sequence>
<dbReference type="Gene3D" id="2.40.170.20">
    <property type="entry name" value="TonB-dependent receptor, beta-barrel domain"/>
    <property type="match status" value="1"/>
</dbReference>
<comment type="subcellular location">
    <subcellularLocation>
        <location evidence="1 8">Cell outer membrane</location>
        <topology evidence="1 8">Multi-pass membrane protein</topology>
    </subcellularLocation>
</comment>
<dbReference type="InterPro" id="IPR023997">
    <property type="entry name" value="TonB-dep_OMP_SusC/RagA_CS"/>
</dbReference>
<keyword evidence="5 9" id="KW-0732">Signal</keyword>
<evidence type="ECO:0000256" key="4">
    <source>
        <dbReference type="ARBA" id="ARBA00022692"/>
    </source>
</evidence>
<feature type="signal peptide" evidence="9">
    <location>
        <begin position="1"/>
        <end position="21"/>
    </location>
</feature>
<evidence type="ECO:0000256" key="3">
    <source>
        <dbReference type="ARBA" id="ARBA00022452"/>
    </source>
</evidence>
<name>A0ABT3IVI5_9BACT</name>
<dbReference type="Gene3D" id="2.60.40.1120">
    <property type="entry name" value="Carboxypeptidase-like, regulatory domain"/>
    <property type="match status" value="1"/>
</dbReference>